<dbReference type="RefSeq" id="WP_044572956.1">
    <property type="nucleotide sequence ID" value="NZ_BAABDR010000022.1"/>
</dbReference>
<evidence type="ECO:0000313" key="3">
    <source>
        <dbReference type="Proteomes" id="UP000756710"/>
    </source>
</evidence>
<name>A0A060ZRZ2_9ACTN</name>
<dbReference type="GeneID" id="32464650"/>
<gene>
    <name evidence="2" type="ORF">J2Z30_009906</name>
    <name evidence="1" type="ORF">SIRAN5268</name>
</gene>
<proteinExistence type="predicted"/>
<evidence type="ECO:0000313" key="2">
    <source>
        <dbReference type="EMBL" id="MBP2068824.1"/>
    </source>
</evidence>
<dbReference type="AlphaFoldDB" id="A0A060ZRZ2"/>
<dbReference type="EMBL" id="JAGGLR010000059">
    <property type="protein sequence ID" value="MBP2068824.1"/>
    <property type="molecule type" value="Genomic_DNA"/>
</dbReference>
<dbReference type="EMBL" id="LK022848">
    <property type="protein sequence ID" value="CDR08616.1"/>
    <property type="molecule type" value="Genomic_DNA"/>
</dbReference>
<dbReference type="HOGENOM" id="CLU_1250051_0_0_11"/>
<sequence>MSKAEFGTRLRRVFATEGAENVEAAKALMAAAELYGGGFTHIGTETGFTVELEPGRYLILEFLDFEGGRGRNPAPGQEYVRTLTVHQRPEQTPSGPPSAVVTAREVPGVGPRFELRGRLKPGHPLHYVNRMRDQVDELVLYPITDDAVTEDDIQAFFDRTLPVPPFDITRWLGTPPLSPGRGALLTPPLSPGRYAAVTWVTSIHDARPLAAHGQHRILTVA</sequence>
<accession>A0A060ZRZ2</accession>
<keyword evidence="3" id="KW-1185">Reference proteome</keyword>
<reference evidence="2 3" key="2">
    <citation type="submission" date="2021-03" db="EMBL/GenBank/DDBJ databases">
        <title>Genomic Encyclopedia of Type Strains, Phase IV (KMG-IV): sequencing the most valuable type-strain genomes for metagenomic binning, comparative biology and taxonomic classification.</title>
        <authorList>
            <person name="Goeker M."/>
        </authorList>
    </citation>
    <scope>NUCLEOTIDE SEQUENCE [LARGE SCALE GENOMIC DNA]</scope>
    <source>
        <strain evidence="2 3">DSM 41954</strain>
    </source>
</reference>
<protein>
    <submittedName>
        <fullName evidence="1">Uncharacterized protein</fullName>
    </submittedName>
</protein>
<dbReference type="Proteomes" id="UP000756710">
    <property type="component" value="Unassembled WGS sequence"/>
</dbReference>
<reference evidence="1" key="1">
    <citation type="submission" date="2014-05" db="EMBL/GenBank/DDBJ databases">
        <authorList>
            <person name="Horn Fabian"/>
        </authorList>
    </citation>
    <scope>NUCLEOTIDE SEQUENCE</scope>
</reference>
<evidence type="ECO:0000313" key="1">
    <source>
        <dbReference type="EMBL" id="CDR08616.1"/>
    </source>
</evidence>
<organism evidence="1">
    <name type="scientific">Streptomyces iranensis</name>
    <dbReference type="NCBI Taxonomy" id="576784"/>
    <lineage>
        <taxon>Bacteria</taxon>
        <taxon>Bacillati</taxon>
        <taxon>Actinomycetota</taxon>
        <taxon>Actinomycetes</taxon>
        <taxon>Kitasatosporales</taxon>
        <taxon>Streptomycetaceae</taxon>
        <taxon>Streptomyces</taxon>
        <taxon>Streptomyces violaceusniger group</taxon>
    </lineage>
</organism>